<dbReference type="RefSeq" id="XP_046006716.1">
    <property type="nucleotide sequence ID" value="XM_046157338.1"/>
</dbReference>
<sequence length="199" mass="21706">MSDQYEGEGEVEYFDPRPSKITWIARVLVLVSTAALLALLAHGHIEQWWTSGWIEGQAWFVLAAMAGFFTLPTYLPWPKNRIPDCAALVFSLIPSLSMTIWVAVVIFAHKGPQTPVMSGMIASLPQQDPQWWQRIIAAGACQIVQSVGMFVIAGTGFANVMDVVRGRGGGGGGGGRRGAPVDDEEQCHEGWHGDDEGYY</sequence>
<keyword evidence="2" id="KW-1133">Transmembrane helix</keyword>
<dbReference type="Proteomes" id="UP000756346">
    <property type="component" value="Unassembled WGS sequence"/>
</dbReference>
<evidence type="ECO:0000256" key="2">
    <source>
        <dbReference type="SAM" id="Phobius"/>
    </source>
</evidence>
<evidence type="ECO:0000313" key="3">
    <source>
        <dbReference type="EMBL" id="KAH7018449.1"/>
    </source>
</evidence>
<feature type="transmembrane region" description="Helical" evidence="2">
    <location>
        <begin position="23"/>
        <end position="45"/>
    </location>
</feature>
<comment type="caution">
    <text evidence="3">The sequence shown here is derived from an EMBL/GenBank/DDBJ whole genome shotgun (WGS) entry which is preliminary data.</text>
</comment>
<protein>
    <submittedName>
        <fullName evidence="3">Uncharacterized protein</fullName>
    </submittedName>
</protein>
<evidence type="ECO:0000256" key="1">
    <source>
        <dbReference type="SAM" id="MobiDB-lite"/>
    </source>
</evidence>
<reference evidence="3" key="1">
    <citation type="journal article" date="2021" name="Nat. Commun.">
        <title>Genetic determinants of endophytism in the Arabidopsis root mycobiome.</title>
        <authorList>
            <person name="Mesny F."/>
            <person name="Miyauchi S."/>
            <person name="Thiergart T."/>
            <person name="Pickel B."/>
            <person name="Atanasova L."/>
            <person name="Karlsson M."/>
            <person name="Huettel B."/>
            <person name="Barry K.W."/>
            <person name="Haridas S."/>
            <person name="Chen C."/>
            <person name="Bauer D."/>
            <person name="Andreopoulos W."/>
            <person name="Pangilinan J."/>
            <person name="LaButti K."/>
            <person name="Riley R."/>
            <person name="Lipzen A."/>
            <person name="Clum A."/>
            <person name="Drula E."/>
            <person name="Henrissat B."/>
            <person name="Kohler A."/>
            <person name="Grigoriev I.V."/>
            <person name="Martin F.M."/>
            <person name="Hacquard S."/>
        </authorList>
    </citation>
    <scope>NUCLEOTIDE SEQUENCE</scope>
    <source>
        <strain evidence="3">MPI-CAGE-CH-0230</strain>
    </source>
</reference>
<dbReference type="GeneID" id="70186884"/>
<feature type="transmembrane region" description="Helical" evidence="2">
    <location>
        <begin position="135"/>
        <end position="158"/>
    </location>
</feature>
<feature type="compositionally biased region" description="Basic and acidic residues" evidence="1">
    <location>
        <begin position="187"/>
        <end position="199"/>
    </location>
</feature>
<gene>
    <name evidence="3" type="ORF">B0I36DRAFT_354729</name>
</gene>
<evidence type="ECO:0000313" key="4">
    <source>
        <dbReference type="Proteomes" id="UP000756346"/>
    </source>
</evidence>
<proteinExistence type="predicted"/>
<keyword evidence="2" id="KW-0472">Membrane</keyword>
<keyword evidence="2" id="KW-0812">Transmembrane</keyword>
<accession>A0A9P9BHG1</accession>
<organism evidence="3 4">
    <name type="scientific">Microdochium trichocladiopsis</name>
    <dbReference type="NCBI Taxonomy" id="1682393"/>
    <lineage>
        <taxon>Eukaryota</taxon>
        <taxon>Fungi</taxon>
        <taxon>Dikarya</taxon>
        <taxon>Ascomycota</taxon>
        <taxon>Pezizomycotina</taxon>
        <taxon>Sordariomycetes</taxon>
        <taxon>Xylariomycetidae</taxon>
        <taxon>Xylariales</taxon>
        <taxon>Microdochiaceae</taxon>
        <taxon>Microdochium</taxon>
    </lineage>
</organism>
<feature type="transmembrane region" description="Helical" evidence="2">
    <location>
        <begin position="87"/>
        <end position="108"/>
    </location>
</feature>
<name>A0A9P9BHG1_9PEZI</name>
<dbReference type="AlphaFoldDB" id="A0A9P9BHG1"/>
<feature type="region of interest" description="Disordered" evidence="1">
    <location>
        <begin position="169"/>
        <end position="199"/>
    </location>
</feature>
<keyword evidence="4" id="KW-1185">Reference proteome</keyword>
<dbReference type="EMBL" id="JAGTJQ010000011">
    <property type="protein sequence ID" value="KAH7018449.1"/>
    <property type="molecule type" value="Genomic_DNA"/>
</dbReference>
<feature type="transmembrane region" description="Helical" evidence="2">
    <location>
        <begin position="57"/>
        <end position="75"/>
    </location>
</feature>